<dbReference type="AlphaFoldDB" id="A0A8H3G754"/>
<proteinExistence type="predicted"/>
<name>A0A8H3G754_9LECA</name>
<accession>A0A8H3G754</accession>
<feature type="compositionally biased region" description="Polar residues" evidence="1">
    <location>
        <begin position="798"/>
        <end position="808"/>
    </location>
</feature>
<feature type="compositionally biased region" description="Gly residues" evidence="1">
    <location>
        <begin position="1153"/>
        <end position="1166"/>
    </location>
</feature>
<feature type="region of interest" description="Disordered" evidence="1">
    <location>
        <begin position="387"/>
        <end position="909"/>
    </location>
</feature>
<feature type="region of interest" description="Disordered" evidence="1">
    <location>
        <begin position="1057"/>
        <end position="1274"/>
    </location>
</feature>
<feature type="compositionally biased region" description="Polar residues" evidence="1">
    <location>
        <begin position="507"/>
        <end position="517"/>
    </location>
</feature>
<feature type="compositionally biased region" description="Gly residues" evidence="1">
    <location>
        <begin position="1109"/>
        <end position="1131"/>
    </location>
</feature>
<feature type="compositionally biased region" description="Low complexity" evidence="1">
    <location>
        <begin position="632"/>
        <end position="648"/>
    </location>
</feature>
<dbReference type="Pfam" id="PF02466">
    <property type="entry name" value="Tim17"/>
    <property type="match status" value="1"/>
</dbReference>
<dbReference type="EMBL" id="CAJPDT010000105">
    <property type="protein sequence ID" value="CAF9938082.1"/>
    <property type="molecule type" value="Genomic_DNA"/>
</dbReference>
<keyword evidence="3" id="KW-1185">Reference proteome</keyword>
<dbReference type="PANTHER" id="PTHR15460">
    <property type="entry name" value="PEROXISOMAL MEMBRANE PROTEIN 4"/>
    <property type="match status" value="1"/>
</dbReference>
<feature type="compositionally biased region" description="Low complexity" evidence="1">
    <location>
        <begin position="1205"/>
        <end position="1214"/>
    </location>
</feature>
<evidence type="ECO:0000313" key="3">
    <source>
        <dbReference type="Proteomes" id="UP000664534"/>
    </source>
</evidence>
<feature type="compositionally biased region" description="Low complexity" evidence="1">
    <location>
        <begin position="723"/>
        <end position="740"/>
    </location>
</feature>
<dbReference type="InterPro" id="IPR019531">
    <property type="entry name" value="Pmp4"/>
</dbReference>
<dbReference type="Proteomes" id="UP000664534">
    <property type="component" value="Unassembled WGS sequence"/>
</dbReference>
<dbReference type="GO" id="GO:0005778">
    <property type="term" value="C:peroxisomal membrane"/>
    <property type="evidence" value="ECO:0007669"/>
    <property type="project" value="TreeGrafter"/>
</dbReference>
<sequence length="1274" mass="136864">MDAVKVACLIHETVNNIILNPQYADYLALVKAARNGAVYGAKVRFPHALVMVFLFRSGPLREKLLLIYKATRTHARNLASFAVVYKASMICLRRTSPMGKERPFDAFLAGLIGGYTVFGRGIQSSVNQQIVIYVFARVMLALAKLTVQRRGQGGLGMGRELREKVEANAWPAFASLSWAAVMWIFRWYPATIQPSLRSSMQYILRILDQQRARGKSNILRPSIAIGMMPTLKQLTCNVEWAGSELALQEYHTVYADGYVETFIPVPSTPTPFSVHLRSHGYIAPGLAMFVYASMDGVYQCNRNRRNLEIPDEFTSRKKTEVNFIVRQKEELLWDGTFEGKQWSFDNVKIVPNSEIDDNERPPHDGEYVGTIEVVVLRCHSSDKRPINRYQTVSDETSDDDEGRFDGANDSEPGAKSKRRAQNFGLDGGRDDWGPPPPPLDEPKMGRIEMTSENTGTWNPVGQGSKSSSALEKTKRWGKRSDSRDHFRSDFQKHGSPAGSQRGRSDQSRTVTDQQDTAPLNLRGGGPGSYSIASSEAMRNWNRGPPEVKEWTQGGAPAHVNEGPPAAFDPWTANLPTGDLTAGAETEPQTQVGAWGAKNGTGKKSGSKKSSKASTTTRDPGLVPGAWGEPESQDQGKNNDWGGDNDQNQGGNGNDWGTSGDAGNGGGDWGGAGNANAQNHDEWNAGGDQSPEKDADWNNQGGASNWDAPENDEKKDDGAWDPPNDTSNGNNDDWGGNDNNGTKQDDEWGAAGEEDTKQDDNWGATTGNVGEGDAGQQTDTWGGDDTKQVTTGAKDPEKGSTTTGNQQAARRQKAGSALSFGNSRAKGTKPASVRLKAGLIPSNEKPPTLDWLKPSVGKKSDASAPPIAVKKTSVPGAWASPVASPKRWEPNPVAVQVPPTFSISTPPKPKPYWSKWRNPNAIFGVETEEEQSPSPEELEEPVYSIPADVAQRNMMTHQVRPGRPAAYTHKRNKPRYMDTHESPYAVFVFKYRAKGIIERMLKTTITEPQADEKARLAALSKRQLIDELVKTKAKLSVVESGSSGRATFVRKLDEKLSRLGPSKGDAPAVGEWVKTTSPTDGQGMGDAGGWGNSDARKGNGGGDSSNANGGDWGGNANGNGNGNGGESWGGNGDSNANGKSDWHGQVSDGAEKSGNGGDDWGGTGQQNGGDKNDDDGWGGNNNNNNSGGGDTKVAPDWGNDRGEGGWNNNNNGGNDTKVAPDWGNDRGGDDGWDNNGGAGDGGWGGNEDKKDESNGNGNGNEGGGDSWGGNTGGGW</sequence>
<dbReference type="OrthoDB" id="5423516at2759"/>
<organism evidence="2 3">
    <name type="scientific">Imshaugia aleurites</name>
    <dbReference type="NCBI Taxonomy" id="172621"/>
    <lineage>
        <taxon>Eukaryota</taxon>
        <taxon>Fungi</taxon>
        <taxon>Dikarya</taxon>
        <taxon>Ascomycota</taxon>
        <taxon>Pezizomycotina</taxon>
        <taxon>Lecanoromycetes</taxon>
        <taxon>OSLEUM clade</taxon>
        <taxon>Lecanoromycetidae</taxon>
        <taxon>Lecanorales</taxon>
        <taxon>Lecanorineae</taxon>
        <taxon>Parmeliaceae</taxon>
        <taxon>Imshaugia</taxon>
    </lineage>
</organism>
<evidence type="ECO:0008006" key="4">
    <source>
        <dbReference type="Google" id="ProtNLM"/>
    </source>
</evidence>
<feature type="compositionally biased region" description="Gly residues" evidence="1">
    <location>
        <begin position="1233"/>
        <end position="1244"/>
    </location>
</feature>
<evidence type="ECO:0000313" key="2">
    <source>
        <dbReference type="EMBL" id="CAF9938082.1"/>
    </source>
</evidence>
<dbReference type="PANTHER" id="PTHR15460:SF3">
    <property type="entry name" value="PEROXISOMAL MEMBRANE PROTEIN 4"/>
    <property type="match status" value="1"/>
</dbReference>
<feature type="compositionally biased region" description="Polar residues" evidence="1">
    <location>
        <begin position="450"/>
        <end position="470"/>
    </location>
</feature>
<feature type="compositionally biased region" description="Gly residues" evidence="1">
    <location>
        <begin position="649"/>
        <end position="672"/>
    </location>
</feature>
<feature type="compositionally biased region" description="Basic and acidic residues" evidence="1">
    <location>
        <begin position="471"/>
        <end position="492"/>
    </location>
</feature>
<feature type="compositionally biased region" description="Gly residues" evidence="1">
    <location>
        <begin position="1081"/>
        <end position="1090"/>
    </location>
</feature>
<protein>
    <recommendedName>
        <fullName evidence="4">Peroxisomal membrane protein 4</fullName>
    </recommendedName>
</protein>
<evidence type="ECO:0000256" key="1">
    <source>
        <dbReference type="SAM" id="MobiDB-lite"/>
    </source>
</evidence>
<gene>
    <name evidence="2" type="ORF">IMSHALPRED_000653</name>
</gene>
<reference evidence="2" key="1">
    <citation type="submission" date="2021-03" db="EMBL/GenBank/DDBJ databases">
        <authorList>
            <person name="Tagirdzhanova G."/>
        </authorList>
    </citation>
    <scope>NUCLEOTIDE SEQUENCE</scope>
</reference>
<feature type="compositionally biased region" description="Gly residues" evidence="1">
    <location>
        <begin position="1255"/>
        <end position="1274"/>
    </location>
</feature>
<comment type="caution">
    <text evidence="2">The sequence shown here is derived from an EMBL/GenBank/DDBJ whole genome shotgun (WGS) entry which is preliminary data.</text>
</comment>